<proteinExistence type="predicted"/>
<dbReference type="Pfam" id="PF11456">
    <property type="entry name" value="DUF3019"/>
    <property type="match status" value="1"/>
</dbReference>
<name>A0A3N1P735_9GAMM</name>
<sequence>MKWLGLVFLMGNSGALKAPQVELQPRWCVAAPSESSCKADVQVQWSQPEPLPLCLYRQEQQLKCWPAALQGQWQGEVKADTPQLFKLILSDGTVIWQGSWQVLFTQHVKRRNRMPWSLH</sequence>
<gene>
    <name evidence="1" type="ORF">EDC28_10829</name>
</gene>
<reference evidence="1 2" key="1">
    <citation type="submission" date="2018-11" db="EMBL/GenBank/DDBJ databases">
        <title>Genomic Encyclopedia of Type Strains, Phase IV (KMG-IV): sequencing the most valuable type-strain genomes for metagenomic binning, comparative biology and taxonomic classification.</title>
        <authorList>
            <person name="Goeker M."/>
        </authorList>
    </citation>
    <scope>NUCLEOTIDE SEQUENCE [LARGE SCALE GENOMIC DNA]</scope>
    <source>
        <strain evidence="1 2">DSM 21945</strain>
    </source>
</reference>
<evidence type="ECO:0000313" key="2">
    <source>
        <dbReference type="Proteomes" id="UP000268033"/>
    </source>
</evidence>
<keyword evidence="2" id="KW-1185">Reference proteome</keyword>
<organism evidence="1 2">
    <name type="scientific">Gallaecimonas pentaromativorans</name>
    <dbReference type="NCBI Taxonomy" id="584787"/>
    <lineage>
        <taxon>Bacteria</taxon>
        <taxon>Pseudomonadati</taxon>
        <taxon>Pseudomonadota</taxon>
        <taxon>Gammaproteobacteria</taxon>
        <taxon>Enterobacterales</taxon>
        <taxon>Gallaecimonadaceae</taxon>
        <taxon>Gallaecimonas</taxon>
    </lineage>
</organism>
<dbReference type="RefSeq" id="WP_123422123.1">
    <property type="nucleotide sequence ID" value="NZ_RJUL01000008.1"/>
</dbReference>
<dbReference type="Proteomes" id="UP000268033">
    <property type="component" value="Unassembled WGS sequence"/>
</dbReference>
<evidence type="ECO:0000313" key="1">
    <source>
        <dbReference type="EMBL" id="ROQ23291.1"/>
    </source>
</evidence>
<dbReference type="InterPro" id="IPR021559">
    <property type="entry name" value="DUF3019"/>
</dbReference>
<dbReference type="EMBL" id="RJUL01000008">
    <property type="protein sequence ID" value="ROQ23291.1"/>
    <property type="molecule type" value="Genomic_DNA"/>
</dbReference>
<dbReference type="AlphaFoldDB" id="A0A3N1P735"/>
<protein>
    <submittedName>
        <fullName evidence="1">DUF3019 family protein</fullName>
    </submittedName>
</protein>
<comment type="caution">
    <text evidence="1">The sequence shown here is derived from an EMBL/GenBank/DDBJ whole genome shotgun (WGS) entry which is preliminary data.</text>
</comment>
<accession>A0A3N1P735</accession>